<protein>
    <submittedName>
        <fullName evidence="1">Uncharacterized protein</fullName>
    </submittedName>
</protein>
<accession>W1YA72</accession>
<organism evidence="1">
    <name type="scientific">human gut metagenome</name>
    <dbReference type="NCBI Taxonomy" id="408170"/>
    <lineage>
        <taxon>unclassified sequences</taxon>
        <taxon>metagenomes</taxon>
        <taxon>organismal metagenomes</taxon>
    </lineage>
</organism>
<reference evidence="1" key="1">
    <citation type="submission" date="2013-12" db="EMBL/GenBank/DDBJ databases">
        <title>A Varibaculum cambriense genome reconstructed from a premature infant gut community with otherwise low bacterial novelty that shifts toward anaerobic metabolism during the third week of life.</title>
        <authorList>
            <person name="Brown C.T."/>
            <person name="Sharon I."/>
            <person name="Thomas B.C."/>
            <person name="Castelle C.J."/>
            <person name="Morowitz M.J."/>
            <person name="Banfield J.F."/>
        </authorList>
    </citation>
    <scope>NUCLEOTIDE SEQUENCE</scope>
</reference>
<evidence type="ECO:0000313" key="1">
    <source>
        <dbReference type="EMBL" id="ETJ38044.1"/>
    </source>
</evidence>
<comment type="caution">
    <text evidence="1">The sequence shown here is derived from an EMBL/GenBank/DDBJ whole genome shotgun (WGS) entry which is preliminary data.</text>
</comment>
<dbReference type="AlphaFoldDB" id="W1YA72"/>
<name>W1YA72_9ZZZZ</name>
<sequence length="29" mass="3643">MNIEEFIYSINKIKEMLFEKNTEHRNENK</sequence>
<gene>
    <name evidence="1" type="ORF">Q604_UNBC07790G0006</name>
</gene>
<proteinExistence type="predicted"/>
<dbReference type="EMBL" id="AZMM01007790">
    <property type="protein sequence ID" value="ETJ38044.1"/>
    <property type="molecule type" value="Genomic_DNA"/>
</dbReference>